<protein>
    <submittedName>
        <fullName evidence="1">Uncharacterized protein</fullName>
    </submittedName>
</protein>
<evidence type="ECO:0000313" key="1">
    <source>
        <dbReference type="EMBL" id="DAF53272.1"/>
    </source>
</evidence>
<sequence length="83" mass="9584">MAYGYKNLSKAQEDAICVMKAHGNTLIKIHGFWTYENCEFHEYHNGSSLMKFPIYNCRITTLRVLARKNVIALDEDKGICKLN</sequence>
<organism evidence="1">
    <name type="scientific">Siphoviridae sp. cto3L1</name>
    <dbReference type="NCBI Taxonomy" id="2827942"/>
    <lineage>
        <taxon>Viruses</taxon>
        <taxon>Duplodnaviria</taxon>
        <taxon>Heunggongvirae</taxon>
        <taxon>Uroviricota</taxon>
        <taxon>Caudoviricetes</taxon>
    </lineage>
</organism>
<proteinExistence type="predicted"/>
<name>A0A8S5SQS1_9CAUD</name>
<accession>A0A8S5SQS1</accession>
<dbReference type="EMBL" id="BK032650">
    <property type="protein sequence ID" value="DAF53272.1"/>
    <property type="molecule type" value="Genomic_DNA"/>
</dbReference>
<reference evidence="1" key="1">
    <citation type="journal article" date="2021" name="Proc. Natl. Acad. Sci. U.S.A.">
        <title>A Catalog of Tens of Thousands of Viruses from Human Metagenomes Reveals Hidden Associations with Chronic Diseases.</title>
        <authorList>
            <person name="Tisza M.J."/>
            <person name="Buck C.B."/>
        </authorList>
    </citation>
    <scope>NUCLEOTIDE SEQUENCE</scope>
    <source>
        <strain evidence="1">Cto3L1</strain>
    </source>
</reference>